<dbReference type="Gene3D" id="3.30.200.20">
    <property type="entry name" value="Phosphorylase Kinase, domain 1"/>
    <property type="match status" value="1"/>
</dbReference>
<dbReference type="GO" id="GO:0019202">
    <property type="term" value="F:amino acid kinase activity"/>
    <property type="evidence" value="ECO:0007669"/>
    <property type="project" value="TreeGrafter"/>
</dbReference>
<gene>
    <name evidence="3" type="ORF">PBLR_12063</name>
</gene>
<dbReference type="Gene3D" id="3.90.1200.10">
    <property type="match status" value="1"/>
</dbReference>
<keyword evidence="3" id="KW-0808">Transferase</keyword>
<dbReference type="InterPro" id="IPR002575">
    <property type="entry name" value="Aminoglycoside_PTrfase"/>
</dbReference>
<protein>
    <submittedName>
        <fullName evidence="3">Putative homoserine kinase type II (Protein kinase fold)-like protein</fullName>
    </submittedName>
</protein>
<evidence type="ECO:0000259" key="2">
    <source>
        <dbReference type="Pfam" id="PF01636"/>
    </source>
</evidence>
<comment type="similarity">
    <text evidence="1">Belongs to the pseudomonas-type ThrB family.</text>
</comment>
<dbReference type="PANTHER" id="PTHR21064">
    <property type="entry name" value="AMINOGLYCOSIDE PHOSPHOTRANSFERASE DOMAIN-CONTAINING PROTEIN-RELATED"/>
    <property type="match status" value="1"/>
</dbReference>
<dbReference type="SUPFAM" id="SSF56112">
    <property type="entry name" value="Protein kinase-like (PK-like)"/>
    <property type="match status" value="1"/>
</dbReference>
<evidence type="ECO:0000256" key="1">
    <source>
        <dbReference type="ARBA" id="ARBA00038240"/>
    </source>
</evidence>
<accession>A0A383RAH6</accession>
<dbReference type="Pfam" id="PF01636">
    <property type="entry name" value="APH"/>
    <property type="match status" value="1"/>
</dbReference>
<evidence type="ECO:0000313" key="4">
    <source>
        <dbReference type="Proteomes" id="UP000304148"/>
    </source>
</evidence>
<organism evidence="3 4">
    <name type="scientific">Paenibacillus alvei</name>
    <name type="common">Bacillus alvei</name>
    <dbReference type="NCBI Taxonomy" id="44250"/>
    <lineage>
        <taxon>Bacteria</taxon>
        <taxon>Bacillati</taxon>
        <taxon>Bacillota</taxon>
        <taxon>Bacilli</taxon>
        <taxon>Bacillales</taxon>
        <taxon>Paenibacillaceae</taxon>
        <taxon>Paenibacillus</taxon>
    </lineage>
</organism>
<feature type="domain" description="Aminoglycoside phosphotransferase" evidence="2">
    <location>
        <begin position="65"/>
        <end position="281"/>
    </location>
</feature>
<proteinExistence type="inferred from homology"/>
<evidence type="ECO:0000313" key="3">
    <source>
        <dbReference type="EMBL" id="SYX83641.1"/>
    </source>
</evidence>
<dbReference type="EMBL" id="LS992241">
    <property type="protein sequence ID" value="SYX83641.1"/>
    <property type="molecule type" value="Genomic_DNA"/>
</dbReference>
<dbReference type="AlphaFoldDB" id="A0A383RAH6"/>
<dbReference type="InterPro" id="IPR011009">
    <property type="entry name" value="Kinase-like_dom_sf"/>
</dbReference>
<dbReference type="Proteomes" id="UP000304148">
    <property type="component" value="Chromosome"/>
</dbReference>
<sequence length="347" mass="39938">MNSRVYLLSVKQEEGDVSMEPSLDMITDESLRTAAAIDFVCQHFSLGELVGIGDRLKGSYNINQKITTTNGEFVVRFISSSVSEAHLQYVSKLLAKLENEGIPVPRPVQDEKGMSFVELDGKRVQVTPFVQGRSFLCREQQVHSSASMLRRFHHILGEEPPGPLPEWSFYHKSSDLRERLNRLRELPTIPSKEHAEVSRVLNRVLYKYDKDASLLPRTIIHGDWHFWNQKYIRNEVSCVLDFDFVRNGTRLFDIAYSIWVIYLLLPNYASTFDASFLEGYGKLSDIEIYLLPAAVSRISLFFLCQSIHSAEPAVKWKHQYRKQMPFLEWMEKEGKSRIRSLASAVQA</sequence>
<dbReference type="RefSeq" id="WP_232055560.1">
    <property type="nucleotide sequence ID" value="NZ_LS992241.1"/>
</dbReference>
<keyword evidence="3" id="KW-0418">Kinase</keyword>
<dbReference type="PANTHER" id="PTHR21064:SF6">
    <property type="entry name" value="AMINOGLYCOSIDE PHOSPHOTRANSFERASE DOMAIN-CONTAINING PROTEIN"/>
    <property type="match status" value="1"/>
</dbReference>
<dbReference type="InterPro" id="IPR050249">
    <property type="entry name" value="Pseudomonas-type_ThrB"/>
</dbReference>
<reference evidence="4" key="1">
    <citation type="submission" date="2018-08" db="EMBL/GenBank/DDBJ databases">
        <authorList>
            <person name="Chevrot R."/>
        </authorList>
    </citation>
    <scope>NUCLEOTIDE SEQUENCE [LARGE SCALE GENOMIC DNA]</scope>
</reference>
<name>A0A383RAH6_PAEAL</name>